<dbReference type="AlphaFoldDB" id="F4SED6"/>
<dbReference type="RefSeq" id="XP_007419740.1">
    <property type="nucleotide sequence ID" value="XM_007419678.1"/>
</dbReference>
<keyword evidence="3" id="KW-1185">Reference proteome</keyword>
<dbReference type="VEuPathDB" id="FungiDB:MELLADRAFT_114682"/>
<dbReference type="Proteomes" id="UP000001072">
    <property type="component" value="Unassembled WGS sequence"/>
</dbReference>
<evidence type="ECO:0000313" key="3">
    <source>
        <dbReference type="Proteomes" id="UP000001072"/>
    </source>
</evidence>
<feature type="region of interest" description="Disordered" evidence="1">
    <location>
        <begin position="24"/>
        <end position="62"/>
    </location>
</feature>
<organism evidence="3">
    <name type="scientific">Melampsora larici-populina (strain 98AG31 / pathotype 3-4-7)</name>
    <name type="common">Poplar leaf rust fungus</name>
    <dbReference type="NCBI Taxonomy" id="747676"/>
    <lineage>
        <taxon>Eukaryota</taxon>
        <taxon>Fungi</taxon>
        <taxon>Dikarya</taxon>
        <taxon>Basidiomycota</taxon>
        <taxon>Pucciniomycotina</taxon>
        <taxon>Pucciniomycetes</taxon>
        <taxon>Pucciniales</taxon>
        <taxon>Melampsoraceae</taxon>
        <taxon>Melampsora</taxon>
    </lineage>
</organism>
<evidence type="ECO:0000313" key="2">
    <source>
        <dbReference type="EMBL" id="EGF96990.1"/>
    </source>
</evidence>
<feature type="compositionally biased region" description="Acidic residues" evidence="1">
    <location>
        <begin position="48"/>
        <end position="62"/>
    </location>
</feature>
<protein>
    <submittedName>
        <fullName evidence="2">Uncharacterized protein</fullName>
    </submittedName>
</protein>
<proteinExistence type="predicted"/>
<dbReference type="EMBL" id="GL883417">
    <property type="protein sequence ID" value="EGF96990.1"/>
    <property type="molecule type" value="Genomic_DNA"/>
</dbReference>
<dbReference type="OrthoDB" id="6359816at2759"/>
<sequence length="221" mass="25396">MSVQSISLRAMWLPNVPDCHSAEYSETECGHESQREANQTGSLSEGLYSDDSDEEWDIDSENVEPEKTTDLSCLYRVLDLRLASLIFLHHFRALYFAPLRSAYKQHCITRLVTANLGQQKHPIPWPEWAEARSTPHTTVPGFKTLSSPKSLYRLADNAMNVITEIQSSVFQQHEELRVEAYKVMRRNWRSYRCAVIAPFITNLSPEESILVFNHILKDLTP</sequence>
<evidence type="ECO:0000256" key="1">
    <source>
        <dbReference type="SAM" id="MobiDB-lite"/>
    </source>
</evidence>
<dbReference type="HOGENOM" id="CLU_1250923_0_0_1"/>
<feature type="compositionally biased region" description="Basic and acidic residues" evidence="1">
    <location>
        <begin position="24"/>
        <end position="35"/>
    </location>
</feature>
<dbReference type="GeneID" id="18925430"/>
<dbReference type="InParanoid" id="F4SED6"/>
<reference evidence="3" key="1">
    <citation type="journal article" date="2011" name="Proc. Natl. Acad. Sci. U.S.A.">
        <title>Obligate biotrophy features unraveled by the genomic analysis of rust fungi.</title>
        <authorList>
            <person name="Duplessis S."/>
            <person name="Cuomo C.A."/>
            <person name="Lin Y.-C."/>
            <person name="Aerts A."/>
            <person name="Tisserant E."/>
            <person name="Veneault-Fourrey C."/>
            <person name="Joly D.L."/>
            <person name="Hacquard S."/>
            <person name="Amselem J."/>
            <person name="Cantarel B.L."/>
            <person name="Chiu R."/>
            <person name="Coutinho P.M."/>
            <person name="Feau N."/>
            <person name="Field M."/>
            <person name="Frey P."/>
            <person name="Gelhaye E."/>
            <person name="Goldberg J."/>
            <person name="Grabherr M.G."/>
            <person name="Kodira C.D."/>
            <person name="Kohler A."/>
            <person name="Kuees U."/>
            <person name="Lindquist E.A."/>
            <person name="Lucas S.M."/>
            <person name="Mago R."/>
            <person name="Mauceli E."/>
            <person name="Morin E."/>
            <person name="Murat C."/>
            <person name="Pangilinan J.L."/>
            <person name="Park R."/>
            <person name="Pearson M."/>
            <person name="Quesneville H."/>
            <person name="Rouhier N."/>
            <person name="Sakthikumar S."/>
            <person name="Salamov A.A."/>
            <person name="Schmutz J."/>
            <person name="Selles B."/>
            <person name="Shapiro H."/>
            <person name="Tanguay P."/>
            <person name="Tuskan G.A."/>
            <person name="Henrissat B."/>
            <person name="Van de Peer Y."/>
            <person name="Rouze P."/>
            <person name="Ellis J.G."/>
            <person name="Dodds P.N."/>
            <person name="Schein J.E."/>
            <person name="Zhong S."/>
            <person name="Hamelin R.C."/>
            <person name="Grigoriev I.V."/>
            <person name="Szabo L.J."/>
            <person name="Martin F."/>
        </authorList>
    </citation>
    <scope>NUCLEOTIDE SEQUENCE [LARGE SCALE GENOMIC DNA]</scope>
    <source>
        <strain evidence="3">98AG31 / pathotype 3-4-7</strain>
    </source>
</reference>
<name>F4SED6_MELLP</name>
<accession>F4SED6</accession>
<dbReference type="KEGG" id="mlr:MELLADRAFT_114682"/>
<gene>
    <name evidence="2" type="ORF">MELLADRAFT_114682</name>
</gene>